<dbReference type="Proteomes" id="UP000266677">
    <property type="component" value="Unassembled WGS sequence"/>
</dbReference>
<gene>
    <name evidence="11" type="primary">trxA</name>
    <name evidence="11" type="ORF">D5S18_06075</name>
</gene>
<dbReference type="PROSITE" id="PS51352">
    <property type="entry name" value="THIOREDOXIN_2"/>
    <property type="match status" value="1"/>
</dbReference>
<keyword evidence="12" id="KW-1185">Reference proteome</keyword>
<evidence type="ECO:0000256" key="3">
    <source>
        <dbReference type="ARBA" id="ARBA00022448"/>
    </source>
</evidence>
<proteinExistence type="inferred from homology"/>
<dbReference type="GO" id="GO:0005829">
    <property type="term" value="C:cytosol"/>
    <property type="evidence" value="ECO:0007669"/>
    <property type="project" value="TreeGrafter"/>
</dbReference>
<accession>A0A3A4K1X3</accession>
<dbReference type="PROSITE" id="PS00194">
    <property type="entry name" value="THIOREDOXIN_1"/>
    <property type="match status" value="1"/>
</dbReference>
<dbReference type="InterPro" id="IPR005746">
    <property type="entry name" value="Thioredoxin"/>
</dbReference>
<reference evidence="11 12" key="1">
    <citation type="submission" date="2018-09" db="EMBL/GenBank/DDBJ databases">
        <title>YIM PH21274 draft genome.</title>
        <authorList>
            <person name="Miao C."/>
        </authorList>
    </citation>
    <scope>NUCLEOTIDE SEQUENCE [LARGE SCALE GENOMIC DNA]</scope>
    <source>
        <strain evidence="11 12">YIM PH 21724</strain>
    </source>
</reference>
<comment type="function">
    <text evidence="1">Participates in various redox reactions through the reversible oxidation of its active center dithiol to a disulfide and catalyzes dithiol-disulfide exchange reactions.</text>
</comment>
<keyword evidence="6 9" id="KW-0676">Redox-active center</keyword>
<sequence>MQSHMVKVDDASFAAQVLASDKPVLVNFWAVWCGPCKRMAPILEEFAAENAQVTVARVNIDENPITTAQYGVMGVPTTMLVTSGKEIARITGAVPKSMLRDNLVARIPK</sequence>
<evidence type="ECO:0000256" key="5">
    <source>
        <dbReference type="ARBA" id="ARBA00023157"/>
    </source>
</evidence>
<dbReference type="SUPFAM" id="SSF52833">
    <property type="entry name" value="Thioredoxin-like"/>
    <property type="match status" value="1"/>
</dbReference>
<evidence type="ECO:0000256" key="4">
    <source>
        <dbReference type="ARBA" id="ARBA00022982"/>
    </source>
</evidence>
<organism evidence="11 12">
    <name type="scientific">Nocardia panacis</name>
    <dbReference type="NCBI Taxonomy" id="2340916"/>
    <lineage>
        <taxon>Bacteria</taxon>
        <taxon>Bacillati</taxon>
        <taxon>Actinomycetota</taxon>
        <taxon>Actinomycetes</taxon>
        <taxon>Mycobacteriales</taxon>
        <taxon>Nocardiaceae</taxon>
        <taxon>Nocardia</taxon>
    </lineage>
</organism>
<dbReference type="PANTHER" id="PTHR45663:SF11">
    <property type="entry name" value="GEO12009P1"/>
    <property type="match status" value="1"/>
</dbReference>
<dbReference type="FunFam" id="3.40.30.10:FF:000001">
    <property type="entry name" value="Thioredoxin"/>
    <property type="match status" value="1"/>
</dbReference>
<dbReference type="PRINTS" id="PR00421">
    <property type="entry name" value="THIOREDOXIN"/>
</dbReference>
<evidence type="ECO:0000256" key="6">
    <source>
        <dbReference type="ARBA" id="ARBA00023284"/>
    </source>
</evidence>
<dbReference type="Pfam" id="PF00085">
    <property type="entry name" value="Thioredoxin"/>
    <property type="match status" value="1"/>
</dbReference>
<evidence type="ECO:0000256" key="8">
    <source>
        <dbReference type="PIRNR" id="PIRNR000077"/>
    </source>
</evidence>
<evidence type="ECO:0000313" key="11">
    <source>
        <dbReference type="EMBL" id="RJO78448.1"/>
    </source>
</evidence>
<dbReference type="AlphaFoldDB" id="A0A3A4K1X3"/>
<dbReference type="EMBL" id="QZFU01000013">
    <property type="protein sequence ID" value="RJO78448.1"/>
    <property type="molecule type" value="Genomic_DNA"/>
</dbReference>
<comment type="similarity">
    <text evidence="2 8">Belongs to the thioredoxin family.</text>
</comment>
<evidence type="ECO:0000259" key="10">
    <source>
        <dbReference type="PROSITE" id="PS51352"/>
    </source>
</evidence>
<dbReference type="GO" id="GO:0015035">
    <property type="term" value="F:protein-disulfide reductase activity"/>
    <property type="evidence" value="ECO:0007669"/>
    <property type="project" value="UniProtKB-UniRule"/>
</dbReference>
<name>A0A3A4K1X3_9NOCA</name>
<dbReference type="PANTHER" id="PTHR45663">
    <property type="entry name" value="GEO12009P1"/>
    <property type="match status" value="1"/>
</dbReference>
<feature type="domain" description="Thioredoxin" evidence="10">
    <location>
        <begin position="1"/>
        <end position="109"/>
    </location>
</feature>
<dbReference type="OrthoDB" id="9790390at2"/>
<dbReference type="InterPro" id="IPR013766">
    <property type="entry name" value="Thioredoxin_domain"/>
</dbReference>
<dbReference type="InterPro" id="IPR036249">
    <property type="entry name" value="Thioredoxin-like_sf"/>
</dbReference>
<evidence type="ECO:0000256" key="9">
    <source>
        <dbReference type="PIRSR" id="PIRSR000077-4"/>
    </source>
</evidence>
<evidence type="ECO:0000256" key="2">
    <source>
        <dbReference type="ARBA" id="ARBA00008987"/>
    </source>
</evidence>
<evidence type="ECO:0000256" key="7">
    <source>
        <dbReference type="NCBIfam" id="TIGR01068"/>
    </source>
</evidence>
<keyword evidence="3" id="KW-0813">Transport</keyword>
<dbReference type="InterPro" id="IPR017937">
    <property type="entry name" value="Thioredoxin_CS"/>
</dbReference>
<protein>
    <recommendedName>
        <fullName evidence="7 8">Thioredoxin</fullName>
    </recommendedName>
</protein>
<feature type="disulfide bond" description="Redox-active" evidence="9">
    <location>
        <begin position="33"/>
        <end position="36"/>
    </location>
</feature>
<dbReference type="PIRSF" id="PIRSF000077">
    <property type="entry name" value="Thioredoxin"/>
    <property type="match status" value="1"/>
</dbReference>
<keyword evidence="4" id="KW-0249">Electron transport</keyword>
<keyword evidence="5 9" id="KW-1015">Disulfide bond</keyword>
<comment type="caution">
    <text evidence="11">The sequence shown here is derived from an EMBL/GenBank/DDBJ whole genome shotgun (WGS) entry which is preliminary data.</text>
</comment>
<evidence type="ECO:0000256" key="1">
    <source>
        <dbReference type="ARBA" id="ARBA00003318"/>
    </source>
</evidence>
<dbReference type="GO" id="GO:0045454">
    <property type="term" value="P:cell redox homeostasis"/>
    <property type="evidence" value="ECO:0007669"/>
    <property type="project" value="TreeGrafter"/>
</dbReference>
<dbReference type="CDD" id="cd02947">
    <property type="entry name" value="TRX_family"/>
    <property type="match status" value="1"/>
</dbReference>
<dbReference type="NCBIfam" id="TIGR01068">
    <property type="entry name" value="thioredoxin"/>
    <property type="match status" value="1"/>
</dbReference>
<evidence type="ECO:0000313" key="12">
    <source>
        <dbReference type="Proteomes" id="UP000266677"/>
    </source>
</evidence>
<dbReference type="Gene3D" id="3.40.30.10">
    <property type="entry name" value="Glutaredoxin"/>
    <property type="match status" value="1"/>
</dbReference>